<dbReference type="EMBL" id="CP013065">
    <property type="protein sequence ID" value="ALM12784.1"/>
    <property type="molecule type" value="Genomic_DNA"/>
</dbReference>
<reference evidence="1 2" key="2">
    <citation type="journal article" date="2016" name="PeerJ">
        <title>Analysis of five complete genome sequences for members of the class Peribacteria in the recently recognized Peregrinibacteria bacterial phylum.</title>
        <authorList>
            <person name="Anantharaman K."/>
            <person name="Brown C.T."/>
            <person name="Burstein D."/>
            <person name="Castelle C.J."/>
            <person name="Probst A.J."/>
            <person name="Thomas B.C."/>
            <person name="Williams K.H."/>
            <person name="Banfield J.F."/>
        </authorList>
    </citation>
    <scope>NUCLEOTIDE SEQUENCE [LARGE SCALE GENOMIC DNA]</scope>
    <source>
        <strain evidence="1">RIFOXYD1_FULL_PER-ii_59_16</strain>
    </source>
</reference>
<sequence>MQNAQLFKQDLLEAFEHLFVQTQCQRDIAEVVKSLDQRRPIASLMQPVKGSFSTIFLPFHAGGVRFRAIAKRCPFHPKILEFCALAGKIENLSDEMGITGEEPSEADKAKLLPLLKEFLAILPAPEKFASWLK</sequence>
<organism evidence="1 2">
    <name type="scientific">Candidatus Peribacter riflensis</name>
    <dbReference type="NCBI Taxonomy" id="1735162"/>
    <lineage>
        <taxon>Bacteria</taxon>
        <taxon>Candidatus Peregrinibacteriota</taxon>
        <taxon>Candidatus Peribacteria</taxon>
        <taxon>Candidatus Peribacterales</taxon>
        <taxon>Candidatus Peribacteraceae</taxon>
        <taxon>Candidatus Peribacter</taxon>
    </lineage>
</organism>
<accession>A0A0S1SX09</accession>
<evidence type="ECO:0000313" key="2">
    <source>
        <dbReference type="Proteomes" id="UP000069135"/>
    </source>
</evidence>
<reference evidence="2" key="1">
    <citation type="submission" date="2015-10" db="EMBL/GenBank/DDBJ databases">
        <title>Analysis of five complete genome sequences for members of the class Peribacteria in the recently recognized Peregrinibacteria bacterial phylum.</title>
        <authorList>
            <person name="Anantharaman K."/>
            <person name="Brown C.T."/>
            <person name="Burstein D."/>
            <person name="Castelle C.J."/>
            <person name="Probst A.J."/>
            <person name="Thomas B.C."/>
            <person name="Williams K.H."/>
            <person name="Banfield J.F."/>
        </authorList>
    </citation>
    <scope>NUCLEOTIDE SEQUENCE [LARGE SCALE GENOMIC DNA]</scope>
</reference>
<accession>A0A0S1SSV1</accession>
<proteinExistence type="predicted"/>
<gene>
    <name evidence="1" type="ORF">PeribacterD1_0081</name>
</gene>
<accession>A0A0S1SM34</accession>
<accession>A0A0S1SGZ1</accession>
<dbReference type="AlphaFoldDB" id="A0A0S1SX09"/>
<dbReference type="Proteomes" id="UP000069135">
    <property type="component" value="Chromosome"/>
</dbReference>
<evidence type="ECO:0000313" key="1">
    <source>
        <dbReference type="EMBL" id="ALM12784.1"/>
    </source>
</evidence>
<dbReference type="KEGG" id="prf:PeribacterA2_0081"/>
<protein>
    <submittedName>
        <fullName evidence="1">Uncharacterized protein</fullName>
    </submittedName>
</protein>
<name>A0A0S1SX09_9BACT</name>
<accession>A0A0S1SLF4</accession>